<feature type="domain" description="Mce/MlaD" evidence="2">
    <location>
        <begin position="36"/>
        <end position="112"/>
    </location>
</feature>
<dbReference type="AlphaFoldDB" id="A0A9E2S4K3"/>
<dbReference type="Pfam" id="PF02470">
    <property type="entry name" value="MlaD"/>
    <property type="match status" value="1"/>
</dbReference>
<dbReference type="PANTHER" id="PTHR33371">
    <property type="entry name" value="INTERMEMBRANE PHOSPHOLIPID TRANSPORT SYSTEM BINDING PROTEIN MLAD-RELATED"/>
    <property type="match status" value="1"/>
</dbReference>
<evidence type="ECO:0000313" key="3">
    <source>
        <dbReference type="EMBL" id="MBV4355746.1"/>
    </source>
</evidence>
<accession>A0A9E2S4K3</accession>
<proteinExistence type="predicted"/>
<dbReference type="EMBL" id="JAHSPG010000001">
    <property type="protein sequence ID" value="MBV4355746.1"/>
    <property type="molecule type" value="Genomic_DNA"/>
</dbReference>
<comment type="caution">
    <text evidence="3">The sequence shown here is derived from an EMBL/GenBank/DDBJ whole genome shotgun (WGS) entry which is preliminary data.</text>
</comment>
<keyword evidence="1" id="KW-1133">Transmembrane helix</keyword>
<dbReference type="Proteomes" id="UP000812270">
    <property type="component" value="Unassembled WGS sequence"/>
</dbReference>
<dbReference type="RefSeq" id="WP_217789292.1">
    <property type="nucleotide sequence ID" value="NZ_JAHSPG010000001.1"/>
</dbReference>
<evidence type="ECO:0000256" key="1">
    <source>
        <dbReference type="SAM" id="Phobius"/>
    </source>
</evidence>
<dbReference type="InterPro" id="IPR003399">
    <property type="entry name" value="Mce/MlaD"/>
</dbReference>
<dbReference type="InterPro" id="IPR052336">
    <property type="entry name" value="MlaD_Phospholipid_Transporter"/>
</dbReference>
<keyword evidence="1" id="KW-0812">Transmembrane</keyword>
<sequence length="328" mass="34943">MKIANETKIGILAAAALAILILGFNYLKGKNLLDPSKKIYAVFSKVDGINTSNPVMINGLQVGTIYKLQEKDKNLSGIIVVINLSKDVNIPNNSVAAISQSLLGTPSINIAMGDSKLYLQDGDTLVSKDIPGLVDQLQATLSPTLESVNGTLKSLDSAIEVIGGYFDPKTKNNFQTIIGNLSIASASLDRLLNDQSGALAKSLTNLNSFTGNLANNNDKITGSLNNLETATNKFANLKLDETLASLQGTLNQLNAVVKKANSNDGSLGLLMNDPKLYKNLENTSRSLNILLDDLRVHPKRYVSISVFGKKDKGTPLSAPLADSTKATN</sequence>
<feature type="transmembrane region" description="Helical" evidence="1">
    <location>
        <begin position="9"/>
        <end position="27"/>
    </location>
</feature>
<name>A0A9E2S4K3_9BACT</name>
<dbReference type="PANTHER" id="PTHR33371:SF4">
    <property type="entry name" value="INTERMEMBRANE PHOSPHOLIPID TRANSPORT SYSTEM BINDING PROTEIN MLAD"/>
    <property type="match status" value="1"/>
</dbReference>
<organism evidence="3 4">
    <name type="scientific">Pinibacter aurantiacus</name>
    <dbReference type="NCBI Taxonomy" id="2851599"/>
    <lineage>
        <taxon>Bacteria</taxon>
        <taxon>Pseudomonadati</taxon>
        <taxon>Bacteroidota</taxon>
        <taxon>Chitinophagia</taxon>
        <taxon>Chitinophagales</taxon>
        <taxon>Chitinophagaceae</taxon>
        <taxon>Pinibacter</taxon>
    </lineage>
</organism>
<evidence type="ECO:0000313" key="4">
    <source>
        <dbReference type="Proteomes" id="UP000812270"/>
    </source>
</evidence>
<reference evidence="3" key="1">
    <citation type="submission" date="2021-06" db="EMBL/GenBank/DDBJ databases">
        <authorList>
            <person name="Huq M.A."/>
        </authorList>
    </citation>
    <scope>NUCLEOTIDE SEQUENCE</scope>
    <source>
        <strain evidence="3">MAH-26</strain>
    </source>
</reference>
<keyword evidence="4" id="KW-1185">Reference proteome</keyword>
<evidence type="ECO:0000259" key="2">
    <source>
        <dbReference type="Pfam" id="PF02470"/>
    </source>
</evidence>
<protein>
    <submittedName>
        <fullName evidence="3">MCE family protein</fullName>
    </submittedName>
</protein>
<gene>
    <name evidence="3" type="ORF">KTO63_01210</name>
</gene>
<keyword evidence="1" id="KW-0472">Membrane</keyword>